<dbReference type="RefSeq" id="WP_212700487.1">
    <property type="nucleotide sequence ID" value="NZ_JADMKU010000005.1"/>
</dbReference>
<feature type="chain" id="PRO_5045599830" description="Imelysin" evidence="1">
    <location>
        <begin position="21"/>
        <end position="236"/>
    </location>
</feature>
<reference evidence="2 3" key="1">
    <citation type="journal article" date="2021" name="Arch. Microbiol.">
        <title>Thalassobius aquimarinus sp. nov., isolated from the Sea of Japan seashore.</title>
        <authorList>
            <person name="Kurilenko V.V."/>
            <person name="Romanenko L.A."/>
            <person name="Chernysheva N.Y."/>
            <person name="Velansky P.V."/>
            <person name="Tekutyeva L.A."/>
            <person name="Isaeva M.P."/>
            <person name="Mikhailov V.V."/>
        </authorList>
    </citation>
    <scope>NUCLEOTIDE SEQUENCE [LARGE SCALE GENOMIC DNA]</scope>
    <source>
        <strain evidence="2 3">KMM 8518</strain>
    </source>
</reference>
<keyword evidence="3" id="KW-1185">Reference proteome</keyword>
<accession>A0ABS5HPS7</accession>
<sequence>MKNVIAAVMLGTILSGPVLAGPVGEFKTTYRETYARYRAALFQTNTGQAEALAKAMTAFAGAWDAFAGRYGETPPPTFSEDPAWSDTMSAVSAAIRRAGEQVAAGELPAAHETLERVRDLLGEMHARNGIETFSDRMNAYHAAMEQVLVMDLSVLDADTLGLLRERAAVLSFLAGDLLARPPKDAAGNADYAKLSKAFEASVAAVLDAARAGDREAVRAAVAGLKKPYARLFVKFG</sequence>
<evidence type="ECO:0000313" key="3">
    <source>
        <dbReference type="Proteomes" id="UP001195941"/>
    </source>
</evidence>
<dbReference type="EMBL" id="JADMKU010000005">
    <property type="protein sequence ID" value="MBR9650972.1"/>
    <property type="molecule type" value="Genomic_DNA"/>
</dbReference>
<keyword evidence="1" id="KW-0732">Signal</keyword>
<evidence type="ECO:0000256" key="1">
    <source>
        <dbReference type="SAM" id="SignalP"/>
    </source>
</evidence>
<name>A0ABS5HPS7_9RHOB</name>
<protein>
    <recommendedName>
        <fullName evidence="4">Imelysin</fullName>
    </recommendedName>
</protein>
<gene>
    <name evidence="2" type="ORF">IT775_07550</name>
</gene>
<evidence type="ECO:0000313" key="2">
    <source>
        <dbReference type="EMBL" id="MBR9650972.1"/>
    </source>
</evidence>
<evidence type="ECO:0008006" key="4">
    <source>
        <dbReference type="Google" id="ProtNLM"/>
    </source>
</evidence>
<comment type="caution">
    <text evidence="2">The sequence shown here is derived from an EMBL/GenBank/DDBJ whole genome shotgun (WGS) entry which is preliminary data.</text>
</comment>
<organism evidence="2 3">
    <name type="scientific">Thalassovita aquimarina</name>
    <dbReference type="NCBI Taxonomy" id="2785917"/>
    <lineage>
        <taxon>Bacteria</taxon>
        <taxon>Pseudomonadati</taxon>
        <taxon>Pseudomonadota</taxon>
        <taxon>Alphaproteobacteria</taxon>
        <taxon>Rhodobacterales</taxon>
        <taxon>Roseobacteraceae</taxon>
        <taxon>Thalassovita</taxon>
    </lineage>
</organism>
<feature type="signal peptide" evidence="1">
    <location>
        <begin position="1"/>
        <end position="20"/>
    </location>
</feature>
<dbReference type="Proteomes" id="UP001195941">
    <property type="component" value="Unassembled WGS sequence"/>
</dbReference>
<proteinExistence type="predicted"/>